<reference evidence="2 3" key="1">
    <citation type="journal article" date="2012" name="Appl. Soil Ecol.">
        <title>Isolation and characterization of new plant growth-promoting bacterial endophytes.</title>
        <authorList>
            <person name="Rashid S."/>
            <person name="Charles T.C."/>
            <person name="Glick B.R."/>
        </authorList>
    </citation>
    <scope>NUCLEOTIDE SEQUENCE [LARGE SCALE GENOMIC DNA]</scope>
    <source>
        <strain evidence="2 3">YsS1</strain>
    </source>
</reference>
<gene>
    <name evidence="2" type="ORF">QCD61_00400</name>
</gene>
<protein>
    <submittedName>
        <fullName evidence="2">GIY-YIG nuclease family protein</fullName>
    </submittedName>
</protein>
<evidence type="ECO:0000313" key="3">
    <source>
        <dbReference type="Proteomes" id="UP001227386"/>
    </source>
</evidence>
<evidence type="ECO:0000313" key="2">
    <source>
        <dbReference type="EMBL" id="WGO93572.1"/>
    </source>
</evidence>
<feature type="domain" description="Bacteriophage T5 Orf172 DNA-binding" evidence="1">
    <location>
        <begin position="6"/>
        <end position="90"/>
    </location>
</feature>
<sequence length="351" mass="40101">MFGKHFLYILFRENGVCHKMGVTSDIHRRVNDLNRLHGPFCLKRSLVLRTDSKNEAYMLETALKCSYSGYNTPLPGEYYTDGGTEWFAIDCYSDMCNSLISFAKDRMGDGYSIELMNPSLLKPLTKNGISKQLKFQKFLEGRKAQIEALCQNTKNVRSFRTAIKLLMPSLIGVAKTDSNELSNSYEIFLSADTSSEVLDEVFSVSRLSADNDEVWAGANLCVSTQSSCKYKKASFSIPHRGDHFESSWESKGKLLTYVSMLEDLAVAFPVPPAYQQHVGRTLWDDLSPDERSLYRRAIWEALFDYGSESHYETDNKILRHRKNSNSRTIKIRRDESPGEHPYTQLNFDFSD</sequence>
<name>A0ABY8PEC8_9PSED</name>
<keyword evidence="3" id="KW-1185">Reference proteome</keyword>
<accession>A0ABY8PEC8</accession>
<dbReference type="Pfam" id="PF10544">
    <property type="entry name" value="T5orf172"/>
    <property type="match status" value="1"/>
</dbReference>
<proteinExistence type="predicted"/>
<dbReference type="InterPro" id="IPR018306">
    <property type="entry name" value="Phage_T5_Orf172_DNA-bd"/>
</dbReference>
<organism evidence="2 3">
    <name type="scientific">Pseudomonas viciae</name>
    <dbReference type="NCBI Taxonomy" id="2505979"/>
    <lineage>
        <taxon>Bacteria</taxon>
        <taxon>Pseudomonadati</taxon>
        <taxon>Pseudomonadota</taxon>
        <taxon>Gammaproteobacteria</taxon>
        <taxon>Pseudomonadales</taxon>
        <taxon>Pseudomonadaceae</taxon>
        <taxon>Pseudomonas</taxon>
    </lineage>
</organism>
<dbReference type="RefSeq" id="WP_265072541.1">
    <property type="nucleotide sequence ID" value="NZ_CP087200.1"/>
</dbReference>
<dbReference type="Proteomes" id="UP001227386">
    <property type="component" value="Chromosome"/>
</dbReference>
<evidence type="ECO:0000259" key="1">
    <source>
        <dbReference type="Pfam" id="PF10544"/>
    </source>
</evidence>
<dbReference type="EMBL" id="CP123771">
    <property type="protein sequence ID" value="WGO93572.1"/>
    <property type="molecule type" value="Genomic_DNA"/>
</dbReference>